<name>A0AAU9N7X0_9ASTR</name>
<evidence type="ECO:0000313" key="3">
    <source>
        <dbReference type="Proteomes" id="UP001157418"/>
    </source>
</evidence>
<feature type="compositionally biased region" description="Basic and acidic residues" evidence="1">
    <location>
        <begin position="118"/>
        <end position="149"/>
    </location>
</feature>
<protein>
    <submittedName>
        <fullName evidence="2">Uncharacterized protein</fullName>
    </submittedName>
</protein>
<dbReference type="EMBL" id="CAKMRJ010003334">
    <property type="protein sequence ID" value="CAH1433976.1"/>
    <property type="molecule type" value="Genomic_DNA"/>
</dbReference>
<gene>
    <name evidence="2" type="ORF">LVIROSA_LOCUS20531</name>
</gene>
<organism evidence="2 3">
    <name type="scientific">Lactuca virosa</name>
    <dbReference type="NCBI Taxonomy" id="75947"/>
    <lineage>
        <taxon>Eukaryota</taxon>
        <taxon>Viridiplantae</taxon>
        <taxon>Streptophyta</taxon>
        <taxon>Embryophyta</taxon>
        <taxon>Tracheophyta</taxon>
        <taxon>Spermatophyta</taxon>
        <taxon>Magnoliopsida</taxon>
        <taxon>eudicotyledons</taxon>
        <taxon>Gunneridae</taxon>
        <taxon>Pentapetalae</taxon>
        <taxon>asterids</taxon>
        <taxon>campanulids</taxon>
        <taxon>Asterales</taxon>
        <taxon>Asteraceae</taxon>
        <taxon>Cichorioideae</taxon>
        <taxon>Cichorieae</taxon>
        <taxon>Lactucinae</taxon>
        <taxon>Lactuca</taxon>
    </lineage>
</organism>
<accession>A0AAU9N7X0</accession>
<comment type="caution">
    <text evidence="2">The sequence shown here is derived from an EMBL/GenBank/DDBJ whole genome shotgun (WGS) entry which is preliminary data.</text>
</comment>
<proteinExistence type="predicted"/>
<reference evidence="2 3" key="1">
    <citation type="submission" date="2022-01" db="EMBL/GenBank/DDBJ databases">
        <authorList>
            <person name="Xiong W."/>
            <person name="Schranz E."/>
        </authorList>
    </citation>
    <scope>NUCLEOTIDE SEQUENCE [LARGE SCALE GENOMIC DNA]</scope>
</reference>
<feature type="compositionally biased region" description="Basic and acidic residues" evidence="1">
    <location>
        <begin position="58"/>
        <end position="72"/>
    </location>
</feature>
<dbReference type="Proteomes" id="UP001157418">
    <property type="component" value="Unassembled WGS sequence"/>
</dbReference>
<keyword evidence="3" id="KW-1185">Reference proteome</keyword>
<evidence type="ECO:0000313" key="2">
    <source>
        <dbReference type="EMBL" id="CAH1433976.1"/>
    </source>
</evidence>
<sequence>MQVKGGARHTVSKVGKKNMCSVCKQVGHNKVTCSQAEKPTKLRVKKRKRADGNVGERSSGKKEKDGKDEQGRKGNKGINGNFGEGSSGKKAKHVTDEQGSKGNKGINGSVGEGSSCKKAMDGKYEKKLATRVEGKNREGNTIDKPMELE</sequence>
<dbReference type="AlphaFoldDB" id="A0AAU9N7X0"/>
<evidence type="ECO:0000256" key="1">
    <source>
        <dbReference type="SAM" id="MobiDB-lite"/>
    </source>
</evidence>
<feature type="region of interest" description="Disordered" evidence="1">
    <location>
        <begin position="1"/>
        <end position="149"/>
    </location>
</feature>
<feature type="compositionally biased region" description="Basic residues" evidence="1">
    <location>
        <begin position="1"/>
        <end position="16"/>
    </location>
</feature>